<keyword evidence="4" id="KW-0444">Lipid biosynthesis</keyword>
<dbReference type="NCBIfam" id="TIGR00163">
    <property type="entry name" value="PS_decarb"/>
    <property type="match status" value="1"/>
</dbReference>
<dbReference type="GO" id="GO:0006646">
    <property type="term" value="P:phosphatidylethanolamine biosynthetic process"/>
    <property type="evidence" value="ECO:0007669"/>
    <property type="project" value="UniProtKB-UniPathway"/>
</dbReference>
<evidence type="ECO:0000256" key="2">
    <source>
        <dbReference type="ARBA" id="ARBA00005189"/>
    </source>
</evidence>
<dbReference type="KEGG" id="ahal:FTX54_006800"/>
<evidence type="ECO:0000256" key="10">
    <source>
        <dbReference type="ARBA" id="ARBA00023264"/>
    </source>
</evidence>
<keyword evidence="6" id="KW-0443">Lipid metabolism</keyword>
<sequence length="264" mass="29596">MKKETYRLIMDLTHNPFYTSVLKGFASSCWSKPFIRRFSNTYGINIAEAGKPIEEYKTLQEFFSRSLKENSRPVSPVKNSVVSPVDGYLTAAGNIEAQDTFTVKGKVHDLYTLLRREDKVNRYSGGTFGVFYLSPQDYHRIHSPLDGKVISRWALGEYSEPVNSLAFKFGVQPLASNYRLITEISTAFGYVCIVKVGALNVNSVYYTHLNSQVEKGEEFAGFSFGSSVIVLFEPGRIALNKEEGAFLRQGEVFGLTADRGEKSD</sequence>
<dbReference type="EMBL" id="CP144914">
    <property type="protein sequence ID" value="WWD81252.1"/>
    <property type="molecule type" value="Genomic_DNA"/>
</dbReference>
<dbReference type="EC" id="4.1.1.65" evidence="3"/>
<dbReference type="PANTHER" id="PTHR10067">
    <property type="entry name" value="PHOSPHATIDYLSERINE DECARBOXYLASE"/>
    <property type="match status" value="1"/>
</dbReference>
<name>A0A5C7FM51_9BACI</name>
<evidence type="ECO:0000256" key="7">
    <source>
        <dbReference type="ARBA" id="ARBA00023145"/>
    </source>
</evidence>
<reference evidence="13 14" key="1">
    <citation type="submission" date="2024-01" db="EMBL/GenBank/DDBJ databases">
        <title>Complete Genome Sequence of Alkalicoccus halolimnae BZ-SZ-XJ29T, a Moderately Halophilic Bacterium Isolated from a Salt Lake.</title>
        <authorList>
            <person name="Zhao B."/>
        </authorList>
    </citation>
    <scope>NUCLEOTIDE SEQUENCE [LARGE SCALE GENOMIC DNA]</scope>
    <source>
        <strain evidence="13 14">BZ-SZ-XJ29</strain>
    </source>
</reference>
<keyword evidence="10" id="KW-1208">Phospholipid metabolism</keyword>
<dbReference type="OrthoDB" id="9802030at2"/>
<evidence type="ECO:0000256" key="1">
    <source>
        <dbReference type="ARBA" id="ARBA00001928"/>
    </source>
</evidence>
<proteinExistence type="predicted"/>
<dbReference type="RefSeq" id="WP_147802975.1">
    <property type="nucleotide sequence ID" value="NZ_CP144914.1"/>
</dbReference>
<evidence type="ECO:0000256" key="8">
    <source>
        <dbReference type="ARBA" id="ARBA00023209"/>
    </source>
</evidence>
<dbReference type="PANTHER" id="PTHR10067:SF6">
    <property type="entry name" value="PHOSPHATIDYLSERINE DECARBOXYLASE PROENZYME, MITOCHONDRIAL"/>
    <property type="match status" value="1"/>
</dbReference>
<evidence type="ECO:0000313" key="14">
    <source>
        <dbReference type="Proteomes" id="UP000321816"/>
    </source>
</evidence>
<keyword evidence="8" id="KW-0594">Phospholipid biosynthesis</keyword>
<evidence type="ECO:0000256" key="12">
    <source>
        <dbReference type="ARBA" id="ARBA00024326"/>
    </source>
</evidence>
<keyword evidence="14" id="KW-1185">Reference proteome</keyword>
<evidence type="ECO:0000313" key="13">
    <source>
        <dbReference type="EMBL" id="WWD81252.1"/>
    </source>
</evidence>
<gene>
    <name evidence="13" type="primary">asd</name>
    <name evidence="13" type="ORF">FTX54_006800</name>
</gene>
<dbReference type="InterPro" id="IPR003817">
    <property type="entry name" value="PS_Dcarbxylase"/>
</dbReference>
<protein>
    <recommendedName>
        <fullName evidence="3">phosphatidylserine decarboxylase</fullName>
        <ecNumber evidence="3">4.1.1.65</ecNumber>
    </recommendedName>
</protein>
<evidence type="ECO:0000256" key="11">
    <source>
        <dbReference type="ARBA" id="ARBA00023317"/>
    </source>
</evidence>
<keyword evidence="11" id="KW-0670">Pyruvate</keyword>
<dbReference type="Proteomes" id="UP000321816">
    <property type="component" value="Chromosome"/>
</dbReference>
<keyword evidence="7" id="KW-0865">Zymogen</keyword>
<dbReference type="InterPro" id="IPR033177">
    <property type="entry name" value="PSD-B"/>
</dbReference>
<evidence type="ECO:0000256" key="4">
    <source>
        <dbReference type="ARBA" id="ARBA00022516"/>
    </source>
</evidence>
<comment type="pathway">
    <text evidence="2">Lipid metabolism.</text>
</comment>
<comment type="cofactor">
    <cofactor evidence="1">
        <name>pyruvate</name>
        <dbReference type="ChEBI" id="CHEBI:15361"/>
    </cofactor>
</comment>
<dbReference type="Pfam" id="PF02666">
    <property type="entry name" value="PS_Dcarbxylase"/>
    <property type="match status" value="1"/>
</dbReference>
<evidence type="ECO:0000256" key="5">
    <source>
        <dbReference type="ARBA" id="ARBA00022793"/>
    </source>
</evidence>
<accession>A0A5C7FM51</accession>
<comment type="pathway">
    <text evidence="12">Phospholipid metabolism; phosphatidylethanolamine biosynthesis.</text>
</comment>
<dbReference type="AlphaFoldDB" id="A0A5C7FM51"/>
<evidence type="ECO:0000256" key="6">
    <source>
        <dbReference type="ARBA" id="ARBA00023098"/>
    </source>
</evidence>
<evidence type="ECO:0000256" key="9">
    <source>
        <dbReference type="ARBA" id="ARBA00023239"/>
    </source>
</evidence>
<keyword evidence="5" id="KW-0210">Decarboxylase</keyword>
<organism evidence="13 14">
    <name type="scientific">Alkalicoccus halolimnae</name>
    <dbReference type="NCBI Taxonomy" id="1667239"/>
    <lineage>
        <taxon>Bacteria</taxon>
        <taxon>Bacillati</taxon>
        <taxon>Bacillota</taxon>
        <taxon>Bacilli</taxon>
        <taxon>Bacillales</taxon>
        <taxon>Bacillaceae</taxon>
        <taxon>Alkalicoccus</taxon>
    </lineage>
</organism>
<evidence type="ECO:0000256" key="3">
    <source>
        <dbReference type="ARBA" id="ARBA00012243"/>
    </source>
</evidence>
<dbReference type="GO" id="GO:0004609">
    <property type="term" value="F:phosphatidylserine decarboxylase activity"/>
    <property type="evidence" value="ECO:0007669"/>
    <property type="project" value="UniProtKB-EC"/>
</dbReference>
<keyword evidence="9 13" id="KW-0456">Lyase</keyword>